<evidence type="ECO:0008006" key="2">
    <source>
        <dbReference type="Google" id="ProtNLM"/>
    </source>
</evidence>
<dbReference type="Gene3D" id="2.50.20.10">
    <property type="entry name" value="Lipoprotein localisation LolA/LolB/LppX"/>
    <property type="match status" value="1"/>
</dbReference>
<gene>
    <name evidence="1" type="ORF">S01H1_03096</name>
</gene>
<dbReference type="AlphaFoldDB" id="X0TEC1"/>
<reference evidence="1" key="1">
    <citation type="journal article" date="2014" name="Front. Microbiol.">
        <title>High frequency of phylogenetically diverse reductive dehalogenase-homologous genes in deep subseafloor sedimentary metagenomes.</title>
        <authorList>
            <person name="Kawai M."/>
            <person name="Futagami T."/>
            <person name="Toyoda A."/>
            <person name="Takaki Y."/>
            <person name="Nishi S."/>
            <person name="Hori S."/>
            <person name="Arai W."/>
            <person name="Tsubouchi T."/>
            <person name="Morono Y."/>
            <person name="Uchiyama I."/>
            <person name="Ito T."/>
            <person name="Fujiyama A."/>
            <person name="Inagaki F."/>
            <person name="Takami H."/>
        </authorList>
    </citation>
    <scope>NUCLEOTIDE SEQUENCE</scope>
    <source>
        <strain evidence="1">Expedition CK06-06</strain>
    </source>
</reference>
<protein>
    <recommendedName>
        <fullName evidence="2">Outer membrane lipoprotein-sorting protein</fullName>
    </recommendedName>
</protein>
<name>X0TEC1_9ZZZZ</name>
<organism evidence="1">
    <name type="scientific">marine sediment metagenome</name>
    <dbReference type="NCBI Taxonomy" id="412755"/>
    <lineage>
        <taxon>unclassified sequences</taxon>
        <taxon>metagenomes</taxon>
        <taxon>ecological metagenomes</taxon>
    </lineage>
</organism>
<dbReference type="EMBL" id="BARS01001636">
    <property type="protein sequence ID" value="GAF74405.1"/>
    <property type="molecule type" value="Genomic_DNA"/>
</dbReference>
<sequence>YAQDLKAGTKTVNVFSNIKYDIGLTERIFTERFLRRPPREVR</sequence>
<feature type="non-terminal residue" evidence="1">
    <location>
        <position position="1"/>
    </location>
</feature>
<proteinExistence type="predicted"/>
<accession>X0TEC1</accession>
<evidence type="ECO:0000313" key="1">
    <source>
        <dbReference type="EMBL" id="GAF74405.1"/>
    </source>
</evidence>
<comment type="caution">
    <text evidence="1">The sequence shown here is derived from an EMBL/GenBank/DDBJ whole genome shotgun (WGS) entry which is preliminary data.</text>
</comment>